<dbReference type="InterPro" id="IPR024983">
    <property type="entry name" value="CHAT_dom"/>
</dbReference>
<reference evidence="3" key="2">
    <citation type="submission" date="2020-02" db="EMBL/GenBank/DDBJ databases">
        <title>Identification and distribution of gene clusters putatively required for synthesis of sphingolipid metabolism inhibitors in phylogenetically diverse species of the filamentous fungus Fusarium.</title>
        <authorList>
            <person name="Kim H.-S."/>
            <person name="Busman M."/>
            <person name="Brown D.W."/>
            <person name="Divon H."/>
            <person name="Uhlig S."/>
            <person name="Proctor R.H."/>
        </authorList>
    </citation>
    <scope>NUCLEOTIDE SEQUENCE</scope>
    <source>
        <strain evidence="3">NRRL 25174</strain>
    </source>
</reference>
<feature type="domain" description="CHAT" evidence="2">
    <location>
        <begin position="741"/>
        <end position="1058"/>
    </location>
</feature>
<comment type="caution">
    <text evidence="3">The sequence shown here is derived from an EMBL/GenBank/DDBJ whole genome shotgun (WGS) entry which is preliminary data.</text>
</comment>
<feature type="compositionally biased region" description="Polar residues" evidence="1">
    <location>
        <begin position="635"/>
        <end position="645"/>
    </location>
</feature>
<name>A0A9P5ANG4_9HYPO</name>
<gene>
    <name evidence="3" type="ORF">FBEOM_4271</name>
</gene>
<proteinExistence type="predicted"/>
<protein>
    <recommendedName>
        <fullName evidence="2">CHAT domain-containing protein</fullName>
    </recommendedName>
</protein>
<dbReference type="InterPro" id="IPR011990">
    <property type="entry name" value="TPR-like_helical_dom_sf"/>
</dbReference>
<organism evidence="3 4">
    <name type="scientific">Fusarium beomiforme</name>
    <dbReference type="NCBI Taxonomy" id="44412"/>
    <lineage>
        <taxon>Eukaryota</taxon>
        <taxon>Fungi</taxon>
        <taxon>Dikarya</taxon>
        <taxon>Ascomycota</taxon>
        <taxon>Pezizomycotina</taxon>
        <taxon>Sordariomycetes</taxon>
        <taxon>Hypocreomycetidae</taxon>
        <taxon>Hypocreales</taxon>
        <taxon>Nectriaceae</taxon>
        <taxon>Fusarium</taxon>
        <taxon>Fusarium burgessii species complex</taxon>
    </lineage>
</organism>
<dbReference type="Proteomes" id="UP000730481">
    <property type="component" value="Unassembled WGS sequence"/>
</dbReference>
<keyword evidence="4" id="KW-1185">Reference proteome</keyword>
<evidence type="ECO:0000313" key="4">
    <source>
        <dbReference type="Proteomes" id="UP000730481"/>
    </source>
</evidence>
<dbReference type="SUPFAM" id="SSF81901">
    <property type="entry name" value="HCP-like"/>
    <property type="match status" value="1"/>
</dbReference>
<accession>A0A9P5ANG4</accession>
<reference evidence="3" key="1">
    <citation type="journal article" date="2017" name="Mycologia">
        <title>Fusarium algeriense, sp. nov., a novel toxigenic crown rot pathogen of durum wheat from Algeria is nested in the Fusarium burgessii species complex.</title>
        <authorList>
            <person name="Laraba I."/>
            <person name="Keddad A."/>
            <person name="Boureghda H."/>
            <person name="Abdallah N."/>
            <person name="Vaughan M.M."/>
            <person name="Proctor R.H."/>
            <person name="Busman M."/>
            <person name="O'Donnell K."/>
        </authorList>
    </citation>
    <scope>NUCLEOTIDE SEQUENCE</scope>
    <source>
        <strain evidence="3">NRRL 25174</strain>
    </source>
</reference>
<evidence type="ECO:0000313" key="3">
    <source>
        <dbReference type="EMBL" id="KAF4341814.1"/>
    </source>
</evidence>
<sequence>MSVEDDAKLLHSLAWSHYMKYKEVVEDYAGLREAIELERKAIEASPADSLDHQKYSYYLGLELGDAFYHTGDVKDLDEAISLITTPLEQLPDNSTVKPAFMSNLGILFKEKYAADQLANVHDIRHRKSRRFEDLEAVLRLRRDSLSITADDWKEEKLARKLQLTASLCEVYEEKRTLSHLQEAIDLMRKAVAATSEDDPEWLAYVQLLSVRIYKLYLETGELSNLHEAINFVDIFLNKTGKDHPDWTSQVSNKSVYLAYIYERTGNLVHLEDAIRLGRESLKGSSDDDSSIKLALGNLATALSSRSMVTGSLIDLEEAISYARAALTMAPDSQPGRYAQLHNLGSILLKRFSRNPDVLSDLDEGIDLLSKALDSLFDDSPERVTFSSRLASGLEKRYEKYGSPQDLEEGIRISREAVAAMNDTHVERPSAVNTLAALLKKRCKAGGLLEDVDEAIEISQKALSSMPENSAFRTELWITVGDLFAAKFGRTWMTTDVEEAVKNYRLAVSHPTGDILRRIIAAASVMPLCLSLQEAYNIGREAIEFVPKIAAERSLESVDRQHLLSYARGLAASVTGAAIRLKKDPSDALTILESGRGILGSSLSEIRTDIKELQEAFPQLAERFTHMREELESRTSLHSSDQSQSLGEDEQSQRRSAAKEFNDLLSEIQQKPGFEDFLGPLTMDQIRVAAVYGPIVILNCSWMGCEGIIIQEEKVLSMVLNDLDDGEIIERAEGFDLGTIETLERLWDVITEPVLEVLGFTEPPSNGQEWPHVWWIPTGPLSRFPLHASGRHRERADKTVMDRVISSYSPSLKALIQGRRQREVIAGPAKALLIDMEHTPNKSRLPQAPGEIKSVGKVCESMAIRPVSVGHRKHEILSCLRDCKIFHFAGHGYTNGHNPSKSHLCLGDSRDSLTIGDILKLNLHEKSPFLAYLSACNTGRVQDDKFIDESIYHISAFQLAGFRHVIGTLWKVKDKHCVDVARITYEAIRDGGMTDESVCQGLHKATRELRDLWLDEMDEMDGKSEKAVSGVRRGMRDVIPCDDDEELAPAYWVPYVHFGV</sequence>
<dbReference type="AlphaFoldDB" id="A0A9P5ANG4"/>
<feature type="region of interest" description="Disordered" evidence="1">
    <location>
        <begin position="630"/>
        <end position="652"/>
    </location>
</feature>
<evidence type="ECO:0000259" key="2">
    <source>
        <dbReference type="Pfam" id="PF12770"/>
    </source>
</evidence>
<dbReference type="OrthoDB" id="9991317at2759"/>
<dbReference type="EMBL" id="PVQB02000174">
    <property type="protein sequence ID" value="KAF4341814.1"/>
    <property type="molecule type" value="Genomic_DNA"/>
</dbReference>
<evidence type="ECO:0000256" key="1">
    <source>
        <dbReference type="SAM" id="MobiDB-lite"/>
    </source>
</evidence>
<dbReference type="SUPFAM" id="SSF48452">
    <property type="entry name" value="TPR-like"/>
    <property type="match status" value="1"/>
</dbReference>
<dbReference type="Gene3D" id="1.25.40.10">
    <property type="entry name" value="Tetratricopeptide repeat domain"/>
    <property type="match status" value="2"/>
</dbReference>
<dbReference type="Pfam" id="PF12770">
    <property type="entry name" value="CHAT"/>
    <property type="match status" value="1"/>
</dbReference>